<gene>
    <name evidence="1" type="ORF">LVJ94_43055</name>
</gene>
<accession>A0ABZ2L4W7</accession>
<protein>
    <submittedName>
        <fullName evidence="1">Uncharacterized protein</fullName>
    </submittedName>
</protein>
<sequence length="114" mass="12447">MDLALHFVEALAGEYLFDVEHVRLGRNRVDLRGAHQELHVVEVEHAVHLHAALGERGEIRQFGRGVRAIGDLHDDVQRLRGSGGLGGPQFAGNAVRGVVIADVLHVRVLGLEVQ</sequence>
<reference evidence="1" key="1">
    <citation type="submission" date="2021-12" db="EMBL/GenBank/DDBJ databases">
        <title>Discovery of the Pendulisporaceae a myxobacterial family with distinct sporulation behavior and unique specialized metabolism.</title>
        <authorList>
            <person name="Garcia R."/>
            <person name="Popoff A."/>
            <person name="Bader C.D."/>
            <person name="Loehr J."/>
            <person name="Walesch S."/>
            <person name="Walt C."/>
            <person name="Boldt J."/>
            <person name="Bunk B."/>
            <person name="Haeckl F.J.F.P.J."/>
            <person name="Gunesch A.P."/>
            <person name="Birkelbach J."/>
            <person name="Nuebel U."/>
            <person name="Pietschmann T."/>
            <person name="Bach T."/>
            <person name="Mueller R."/>
        </authorList>
    </citation>
    <scope>NUCLEOTIDE SEQUENCE</scope>
    <source>
        <strain evidence="1">MSr11367</strain>
    </source>
</reference>
<dbReference type="EMBL" id="CP089983">
    <property type="protein sequence ID" value="WXB03672.1"/>
    <property type="molecule type" value="Genomic_DNA"/>
</dbReference>
<evidence type="ECO:0000313" key="2">
    <source>
        <dbReference type="Proteomes" id="UP001374803"/>
    </source>
</evidence>
<proteinExistence type="predicted"/>
<dbReference type="RefSeq" id="WP_394833304.1">
    <property type="nucleotide sequence ID" value="NZ_CP089929.1"/>
</dbReference>
<dbReference type="Proteomes" id="UP001374803">
    <property type="component" value="Chromosome"/>
</dbReference>
<organism evidence="1 2">
    <name type="scientific">Pendulispora rubella</name>
    <dbReference type="NCBI Taxonomy" id="2741070"/>
    <lineage>
        <taxon>Bacteria</taxon>
        <taxon>Pseudomonadati</taxon>
        <taxon>Myxococcota</taxon>
        <taxon>Myxococcia</taxon>
        <taxon>Myxococcales</taxon>
        <taxon>Sorangiineae</taxon>
        <taxon>Pendulisporaceae</taxon>
        <taxon>Pendulispora</taxon>
    </lineage>
</organism>
<keyword evidence="2" id="KW-1185">Reference proteome</keyword>
<name>A0ABZ2L4W7_9BACT</name>
<evidence type="ECO:0000313" key="1">
    <source>
        <dbReference type="EMBL" id="WXB03672.1"/>
    </source>
</evidence>